<dbReference type="KEGG" id="ccl:Clocl_2104"/>
<gene>
    <name evidence="1" type="ordered locus">Clocl_2104</name>
</gene>
<dbReference type="Proteomes" id="UP000005435">
    <property type="component" value="Chromosome"/>
</dbReference>
<reference evidence="2" key="1">
    <citation type="submission" date="2011-12" db="EMBL/GenBank/DDBJ databases">
        <title>Complete sequence of Clostridium clariflavum DSM 19732.</title>
        <authorList>
            <consortium name="US DOE Joint Genome Institute"/>
            <person name="Lucas S."/>
            <person name="Han J."/>
            <person name="Lapidus A."/>
            <person name="Cheng J.-F."/>
            <person name="Goodwin L."/>
            <person name="Pitluck S."/>
            <person name="Peters L."/>
            <person name="Teshima H."/>
            <person name="Detter J.C."/>
            <person name="Han C."/>
            <person name="Tapia R."/>
            <person name="Land M."/>
            <person name="Hauser L."/>
            <person name="Kyrpides N."/>
            <person name="Ivanova N."/>
            <person name="Pagani I."/>
            <person name="Kitzmiller T."/>
            <person name="Lynd L."/>
            <person name="Izquierdo J."/>
            <person name="Woyke T."/>
        </authorList>
    </citation>
    <scope>NUCLEOTIDE SEQUENCE [LARGE SCALE GENOMIC DNA]</scope>
    <source>
        <strain evidence="2">DSM 19732 / NBRC 101661 / EBR45</strain>
    </source>
</reference>
<dbReference type="OrthoDB" id="69438at2"/>
<reference evidence="1 2" key="2">
    <citation type="journal article" date="2012" name="Stand. Genomic Sci.">
        <title>Complete Genome Sequence of Clostridium clariflavum DSM 19732.</title>
        <authorList>
            <person name="Izquierdo J.A."/>
            <person name="Goodwin L."/>
            <person name="Davenport K.W."/>
            <person name="Teshima H."/>
            <person name="Bruce D."/>
            <person name="Detter C."/>
            <person name="Tapia R."/>
            <person name="Han S."/>
            <person name="Land M."/>
            <person name="Hauser L."/>
            <person name="Jeffries C.D."/>
            <person name="Han J."/>
            <person name="Pitluck S."/>
            <person name="Nolan M."/>
            <person name="Chen A."/>
            <person name="Huntemann M."/>
            <person name="Mavromatis K."/>
            <person name="Mikhailova N."/>
            <person name="Liolios K."/>
            <person name="Woyke T."/>
            <person name="Lynd L.R."/>
        </authorList>
    </citation>
    <scope>NUCLEOTIDE SEQUENCE [LARGE SCALE GENOMIC DNA]</scope>
    <source>
        <strain evidence="2">DSM 19732 / NBRC 101661 / EBR45</strain>
    </source>
</reference>
<name>G8LWN3_ACECE</name>
<dbReference type="STRING" id="720554.Clocl_2104"/>
<evidence type="ECO:0000313" key="1">
    <source>
        <dbReference type="EMBL" id="AEV68701.1"/>
    </source>
</evidence>
<protein>
    <submittedName>
        <fullName evidence="1">Uncharacterized protein</fullName>
    </submittedName>
</protein>
<evidence type="ECO:0000313" key="2">
    <source>
        <dbReference type="Proteomes" id="UP000005435"/>
    </source>
</evidence>
<dbReference type="AlphaFoldDB" id="G8LWN3"/>
<dbReference type="EMBL" id="CP003065">
    <property type="protein sequence ID" value="AEV68701.1"/>
    <property type="molecule type" value="Genomic_DNA"/>
</dbReference>
<dbReference type="RefSeq" id="WP_014255280.1">
    <property type="nucleotide sequence ID" value="NC_016627.1"/>
</dbReference>
<organism evidence="1 2">
    <name type="scientific">Acetivibrio clariflavus (strain DSM 19732 / NBRC 101661 / EBR45)</name>
    <name type="common">Clostridium clariflavum</name>
    <dbReference type="NCBI Taxonomy" id="720554"/>
    <lineage>
        <taxon>Bacteria</taxon>
        <taxon>Bacillati</taxon>
        <taxon>Bacillota</taxon>
        <taxon>Clostridia</taxon>
        <taxon>Eubacteriales</taxon>
        <taxon>Oscillospiraceae</taxon>
        <taxon>Acetivibrio</taxon>
    </lineage>
</organism>
<sequence length="131" mass="15619">MCRYAMYGPYKDIYACFDCRKSYKQRSTVELSEQDAKNRKYLCPQCRKPMANMGHDFKAPKHSDLKQWKKVKILYQEGITYYSCGCGGPGYRPKTLREVKEFLDNRFEPNEGKRILKRIRKILLQERADFL</sequence>
<dbReference type="HOGENOM" id="CLU_153805_0_0_9"/>
<accession>G8LWN3</accession>
<keyword evidence="2" id="KW-1185">Reference proteome</keyword>
<dbReference type="eggNOG" id="ENOG5032TMF">
    <property type="taxonomic scope" value="Bacteria"/>
</dbReference>
<proteinExistence type="predicted"/>